<gene>
    <name evidence="2" type="ORF">THAOC_37876</name>
</gene>
<feature type="compositionally biased region" description="Pro residues" evidence="1">
    <location>
        <begin position="97"/>
        <end position="116"/>
    </location>
</feature>
<organism evidence="2 3">
    <name type="scientific">Thalassiosira oceanica</name>
    <name type="common">Marine diatom</name>
    <dbReference type="NCBI Taxonomy" id="159749"/>
    <lineage>
        <taxon>Eukaryota</taxon>
        <taxon>Sar</taxon>
        <taxon>Stramenopiles</taxon>
        <taxon>Ochrophyta</taxon>
        <taxon>Bacillariophyta</taxon>
        <taxon>Coscinodiscophyceae</taxon>
        <taxon>Thalassiosirophycidae</taxon>
        <taxon>Thalassiosirales</taxon>
        <taxon>Thalassiosiraceae</taxon>
        <taxon>Thalassiosira</taxon>
    </lineage>
</organism>
<name>K0QY45_THAOC</name>
<comment type="caution">
    <text evidence="2">The sequence shown here is derived from an EMBL/GenBank/DDBJ whole genome shotgun (WGS) entry which is preliminary data.</text>
</comment>
<proteinExistence type="predicted"/>
<evidence type="ECO:0000256" key="1">
    <source>
        <dbReference type="SAM" id="MobiDB-lite"/>
    </source>
</evidence>
<keyword evidence="3" id="KW-1185">Reference proteome</keyword>
<feature type="compositionally biased region" description="Low complexity" evidence="1">
    <location>
        <begin position="25"/>
        <end position="35"/>
    </location>
</feature>
<feature type="region of interest" description="Disordered" evidence="1">
    <location>
        <begin position="25"/>
        <end position="118"/>
    </location>
</feature>
<evidence type="ECO:0000313" key="3">
    <source>
        <dbReference type="Proteomes" id="UP000266841"/>
    </source>
</evidence>
<dbReference type="Proteomes" id="UP000266841">
    <property type="component" value="Unassembled WGS sequence"/>
</dbReference>
<accession>K0QY45</accession>
<sequence length="174" mass="17657">GSPLASDPEPWGAVGGATVPAVPATEAVATTASTPDPDAGAVVDDGPWTTSWTTTAAPPVTVGPVTDEDAGDDPTTTTTTMPPSDPGEADGDATAAPPEPQQQVPPEPQQQVPPEPDMNLDMICSFEIMAVSSELRQACVESCSLGQCCADGSCPTGLHLVPGPRRAVRQVQVM</sequence>
<feature type="compositionally biased region" description="Low complexity" evidence="1">
    <location>
        <begin position="73"/>
        <end position="82"/>
    </location>
</feature>
<reference evidence="2 3" key="1">
    <citation type="journal article" date="2012" name="Genome Biol.">
        <title>Genome and low-iron response of an oceanic diatom adapted to chronic iron limitation.</title>
        <authorList>
            <person name="Lommer M."/>
            <person name="Specht M."/>
            <person name="Roy A.S."/>
            <person name="Kraemer L."/>
            <person name="Andreson R."/>
            <person name="Gutowska M.A."/>
            <person name="Wolf J."/>
            <person name="Bergner S.V."/>
            <person name="Schilhabel M.B."/>
            <person name="Klostermeier U.C."/>
            <person name="Beiko R.G."/>
            <person name="Rosenstiel P."/>
            <person name="Hippler M."/>
            <person name="Laroche J."/>
        </authorList>
    </citation>
    <scope>NUCLEOTIDE SEQUENCE [LARGE SCALE GENOMIC DNA]</scope>
    <source>
        <strain evidence="2 3">CCMP1005</strain>
    </source>
</reference>
<dbReference type="EMBL" id="AGNL01050802">
    <property type="protein sequence ID" value="EJK43658.1"/>
    <property type="molecule type" value="Genomic_DNA"/>
</dbReference>
<dbReference type="AlphaFoldDB" id="K0QY45"/>
<feature type="compositionally biased region" description="Low complexity" evidence="1">
    <location>
        <begin position="46"/>
        <end position="65"/>
    </location>
</feature>
<protein>
    <submittedName>
        <fullName evidence="2">Uncharacterized protein</fullName>
    </submittedName>
</protein>
<evidence type="ECO:0000313" key="2">
    <source>
        <dbReference type="EMBL" id="EJK43658.1"/>
    </source>
</evidence>
<feature type="non-terminal residue" evidence="2">
    <location>
        <position position="1"/>
    </location>
</feature>